<dbReference type="Pfam" id="PF00400">
    <property type="entry name" value="WD40"/>
    <property type="match status" value="4"/>
</dbReference>
<dbReference type="AlphaFoldDB" id="A0A165D6Y5"/>
<dbReference type="PRINTS" id="PR00320">
    <property type="entry name" value="GPROTEINBRPT"/>
</dbReference>
<evidence type="ECO:0000256" key="3">
    <source>
        <dbReference type="PROSITE-ProRule" id="PRU00221"/>
    </source>
</evidence>
<accession>A0A165D6Y5</accession>
<dbReference type="CDD" id="cd00200">
    <property type="entry name" value="WD40"/>
    <property type="match status" value="1"/>
</dbReference>
<reference evidence="5 6" key="1">
    <citation type="journal article" date="2016" name="Mol. Biol. Evol.">
        <title>Comparative Genomics of Early-Diverging Mushroom-Forming Fungi Provides Insights into the Origins of Lignocellulose Decay Capabilities.</title>
        <authorList>
            <person name="Nagy L.G."/>
            <person name="Riley R."/>
            <person name="Tritt A."/>
            <person name="Adam C."/>
            <person name="Daum C."/>
            <person name="Floudas D."/>
            <person name="Sun H."/>
            <person name="Yadav J.S."/>
            <person name="Pangilinan J."/>
            <person name="Larsson K.H."/>
            <person name="Matsuura K."/>
            <person name="Barry K."/>
            <person name="Labutti K."/>
            <person name="Kuo R."/>
            <person name="Ohm R.A."/>
            <person name="Bhattacharya S.S."/>
            <person name="Shirouzu T."/>
            <person name="Yoshinaga Y."/>
            <person name="Martin F.M."/>
            <person name="Grigoriev I.V."/>
            <person name="Hibbett D.S."/>
        </authorList>
    </citation>
    <scope>NUCLEOTIDE SEQUENCE [LARGE SCALE GENOMIC DNA]</scope>
    <source>
        <strain evidence="5 6">HHB12029</strain>
    </source>
</reference>
<name>A0A165D6Y5_EXIGL</name>
<dbReference type="PROSITE" id="PS00678">
    <property type="entry name" value="WD_REPEATS_1"/>
    <property type="match status" value="1"/>
</dbReference>
<organism evidence="5 6">
    <name type="scientific">Exidia glandulosa HHB12029</name>
    <dbReference type="NCBI Taxonomy" id="1314781"/>
    <lineage>
        <taxon>Eukaryota</taxon>
        <taxon>Fungi</taxon>
        <taxon>Dikarya</taxon>
        <taxon>Basidiomycota</taxon>
        <taxon>Agaricomycotina</taxon>
        <taxon>Agaricomycetes</taxon>
        <taxon>Auriculariales</taxon>
        <taxon>Exidiaceae</taxon>
        <taxon>Exidia</taxon>
    </lineage>
</organism>
<dbReference type="InterPro" id="IPR019775">
    <property type="entry name" value="WD40_repeat_CS"/>
</dbReference>
<feature type="domain" description="T6SS Phospholipase effector Tle1-like catalytic" evidence="4">
    <location>
        <begin position="9"/>
        <end position="124"/>
    </location>
</feature>
<evidence type="ECO:0000313" key="6">
    <source>
        <dbReference type="Proteomes" id="UP000077266"/>
    </source>
</evidence>
<dbReference type="InterPro" id="IPR020472">
    <property type="entry name" value="WD40_PAC1"/>
</dbReference>
<evidence type="ECO:0000259" key="4">
    <source>
        <dbReference type="Pfam" id="PF09994"/>
    </source>
</evidence>
<dbReference type="InterPro" id="IPR036322">
    <property type="entry name" value="WD40_repeat_dom_sf"/>
</dbReference>
<dbReference type="InterPro" id="IPR001680">
    <property type="entry name" value="WD40_rpt"/>
</dbReference>
<dbReference type="PANTHER" id="PTHR19848:SF8">
    <property type="entry name" value="F-BOX AND WD REPEAT DOMAIN CONTAINING 7"/>
    <property type="match status" value="1"/>
</dbReference>
<evidence type="ECO:0000256" key="1">
    <source>
        <dbReference type="ARBA" id="ARBA00022574"/>
    </source>
</evidence>
<keyword evidence="2" id="KW-0677">Repeat</keyword>
<evidence type="ECO:0000256" key="2">
    <source>
        <dbReference type="ARBA" id="ARBA00022737"/>
    </source>
</evidence>
<dbReference type="OrthoDB" id="3264987at2759"/>
<feature type="repeat" description="WD" evidence="3">
    <location>
        <begin position="486"/>
        <end position="527"/>
    </location>
</feature>
<proteinExistence type="predicted"/>
<gene>
    <name evidence="5" type="ORF">EXIGLDRAFT_301946</name>
</gene>
<feature type="repeat" description="WD" evidence="3">
    <location>
        <begin position="444"/>
        <end position="485"/>
    </location>
</feature>
<sequence>MNPAEATVSMKARFKETFSRAVRVHFVGAWDTVSSVGVLRGKTLPGTTDGMQHVCYFRHALALHERRVKFLPEYANGASGPPREDSDQPHTKEVWFAGSHSDIGGGSTQNAALNRFGPSLRWMTFEASRCGLLLTDTLRQWEDSNISESLSGAWKLLEYLPFSRVSFKQPQENGTVWWPHLGEPRAIKPGQMIHESAIDCQVENRATVPVGTFWEELVHRDNIEHDPYAAAQHIARAMLRKGKSGPLMLTTKELHDITVLTKTDIGLKSLRDVQSDLISGSFVEPLLTSLETELAQNSVQTSSDGIGTAQVIVKALSAVWDAPPPAQVKKVAHSLAFKDAELANDFMKAFSSPALGSNFGSHDAAVTCAAFLPDDRRLVSASNDGTLRIWNVATGELEIGPVPRHDGRVTCISVHGWRIASSGYDGTFSVSNFDSGALLVGPVTAHKGKTLHSIAFSPAGIYLATGGGDDLATIWNAYTGAKIHDMVGHIGPVVSVSFSNDGERLVTGSNDRCIRVWAVRSGECLGAPLLGHTGSITSVFFDCTDKRIVSASLDKSVRVWDTATQQLCREPMN</sequence>
<dbReference type="STRING" id="1314781.A0A165D6Y5"/>
<evidence type="ECO:0000313" key="5">
    <source>
        <dbReference type="EMBL" id="KZV83907.1"/>
    </source>
</evidence>
<dbReference type="Gene3D" id="2.130.10.10">
    <property type="entry name" value="YVTN repeat-like/Quinoprotein amine dehydrogenase"/>
    <property type="match status" value="2"/>
</dbReference>
<dbReference type="PROSITE" id="PS50294">
    <property type="entry name" value="WD_REPEATS_REGION"/>
    <property type="match status" value="3"/>
</dbReference>
<feature type="repeat" description="WD" evidence="3">
    <location>
        <begin position="529"/>
        <end position="570"/>
    </location>
</feature>
<dbReference type="PROSITE" id="PS50082">
    <property type="entry name" value="WD_REPEATS_2"/>
    <property type="match status" value="4"/>
</dbReference>
<keyword evidence="1 3" id="KW-0853">WD repeat</keyword>
<dbReference type="GO" id="GO:0000027">
    <property type="term" value="P:ribosomal large subunit assembly"/>
    <property type="evidence" value="ECO:0007669"/>
    <property type="project" value="TreeGrafter"/>
</dbReference>
<dbReference type="Pfam" id="PF09994">
    <property type="entry name" value="T6SS_Tle1-like_cat"/>
    <property type="match status" value="1"/>
</dbReference>
<dbReference type="GO" id="GO:0005730">
    <property type="term" value="C:nucleolus"/>
    <property type="evidence" value="ECO:0007669"/>
    <property type="project" value="UniProtKB-SubCell"/>
</dbReference>
<dbReference type="InterPro" id="IPR015943">
    <property type="entry name" value="WD40/YVTN_repeat-like_dom_sf"/>
</dbReference>
<keyword evidence="6" id="KW-1185">Reference proteome</keyword>
<dbReference type="SUPFAM" id="SSF50978">
    <property type="entry name" value="WD40 repeat-like"/>
    <property type="match status" value="1"/>
</dbReference>
<dbReference type="InterPro" id="IPR018712">
    <property type="entry name" value="Tle1-like_cat"/>
</dbReference>
<dbReference type="InParanoid" id="A0A165D6Y5"/>
<dbReference type="PANTHER" id="PTHR19848">
    <property type="entry name" value="WD40 REPEAT PROTEIN"/>
    <property type="match status" value="1"/>
</dbReference>
<feature type="repeat" description="WD" evidence="3">
    <location>
        <begin position="359"/>
        <end position="400"/>
    </location>
</feature>
<protein>
    <submittedName>
        <fullName evidence="5">WD40 repeat-like protein</fullName>
    </submittedName>
</protein>
<dbReference type="Proteomes" id="UP000077266">
    <property type="component" value="Unassembled WGS sequence"/>
</dbReference>
<dbReference type="EMBL" id="KV426249">
    <property type="protein sequence ID" value="KZV83907.1"/>
    <property type="molecule type" value="Genomic_DNA"/>
</dbReference>
<dbReference type="SMART" id="SM00320">
    <property type="entry name" value="WD40"/>
    <property type="match status" value="5"/>
</dbReference>